<dbReference type="HOGENOM" id="CLU_1797140_0_0_1"/>
<sequence length="144" mass="15615">MRLFTKVFLCLLVIGLAKLNAYTKSSQVTPAESHVLKTITYGVGAGLLVNTVCGIAAPSLDPDIPASESFMSCSPFGFAGSLIVARVYVFTTGGWGFEQWWYVNQLPRVAENGLRDALGFAQRPLPSKPVFPTKPGEFTERAEL</sequence>
<evidence type="ECO:0000256" key="1">
    <source>
        <dbReference type="SAM" id="SignalP"/>
    </source>
</evidence>
<name>W3WTY3_PESFW</name>
<proteinExistence type="predicted"/>
<gene>
    <name evidence="2" type="ORF">PFICI_11189</name>
</gene>
<dbReference type="GeneID" id="19276202"/>
<keyword evidence="1" id="KW-0732">Signal</keyword>
<dbReference type="RefSeq" id="XP_007837961.1">
    <property type="nucleotide sequence ID" value="XM_007839770.1"/>
</dbReference>
<evidence type="ECO:0000313" key="2">
    <source>
        <dbReference type="EMBL" id="ETS77315.1"/>
    </source>
</evidence>
<dbReference type="Proteomes" id="UP000030651">
    <property type="component" value="Unassembled WGS sequence"/>
</dbReference>
<dbReference type="KEGG" id="pfy:PFICI_11189"/>
<dbReference type="EMBL" id="KI912116">
    <property type="protein sequence ID" value="ETS77315.1"/>
    <property type="molecule type" value="Genomic_DNA"/>
</dbReference>
<feature type="chain" id="PRO_5004833960" evidence="1">
    <location>
        <begin position="22"/>
        <end position="144"/>
    </location>
</feature>
<protein>
    <submittedName>
        <fullName evidence="2">Uncharacterized protein</fullName>
    </submittedName>
</protein>
<reference evidence="3" key="1">
    <citation type="journal article" date="2015" name="BMC Genomics">
        <title>Genomic and transcriptomic analysis of the endophytic fungus Pestalotiopsis fici reveals its lifestyle and high potential for synthesis of natural products.</title>
        <authorList>
            <person name="Wang X."/>
            <person name="Zhang X."/>
            <person name="Liu L."/>
            <person name="Xiang M."/>
            <person name="Wang W."/>
            <person name="Sun X."/>
            <person name="Che Y."/>
            <person name="Guo L."/>
            <person name="Liu G."/>
            <person name="Guo L."/>
            <person name="Wang C."/>
            <person name="Yin W.B."/>
            <person name="Stadler M."/>
            <person name="Zhang X."/>
            <person name="Liu X."/>
        </authorList>
    </citation>
    <scope>NUCLEOTIDE SEQUENCE [LARGE SCALE GENOMIC DNA]</scope>
    <source>
        <strain evidence="3">W106-1 / CGMCC3.15140</strain>
    </source>
</reference>
<feature type="signal peptide" evidence="1">
    <location>
        <begin position="1"/>
        <end position="21"/>
    </location>
</feature>
<accession>W3WTY3</accession>
<dbReference type="AlphaFoldDB" id="W3WTY3"/>
<keyword evidence="3" id="KW-1185">Reference proteome</keyword>
<dbReference type="InParanoid" id="W3WTY3"/>
<evidence type="ECO:0000313" key="3">
    <source>
        <dbReference type="Proteomes" id="UP000030651"/>
    </source>
</evidence>
<dbReference type="OrthoDB" id="4739315at2759"/>
<organism evidence="2 3">
    <name type="scientific">Pestalotiopsis fici (strain W106-1 / CGMCC3.15140)</name>
    <dbReference type="NCBI Taxonomy" id="1229662"/>
    <lineage>
        <taxon>Eukaryota</taxon>
        <taxon>Fungi</taxon>
        <taxon>Dikarya</taxon>
        <taxon>Ascomycota</taxon>
        <taxon>Pezizomycotina</taxon>
        <taxon>Sordariomycetes</taxon>
        <taxon>Xylariomycetidae</taxon>
        <taxon>Amphisphaeriales</taxon>
        <taxon>Sporocadaceae</taxon>
        <taxon>Pestalotiopsis</taxon>
    </lineage>
</organism>